<keyword evidence="7 14" id="KW-0418">Kinase</keyword>
<dbReference type="InterPro" id="IPR004358">
    <property type="entry name" value="Sig_transdc_His_kin-like_C"/>
</dbReference>
<protein>
    <recommendedName>
        <fullName evidence="3">histidine kinase</fullName>
        <ecNumber evidence="3">2.7.13.3</ecNumber>
    </recommendedName>
</protein>
<dbReference type="Proteomes" id="UP000321328">
    <property type="component" value="Unassembled WGS sequence"/>
</dbReference>
<feature type="domain" description="Histidine kinase" evidence="12">
    <location>
        <begin position="240"/>
        <end position="450"/>
    </location>
</feature>
<dbReference type="InterPro" id="IPR050428">
    <property type="entry name" value="TCS_sensor_his_kinase"/>
</dbReference>
<dbReference type="SMART" id="SM00304">
    <property type="entry name" value="HAMP"/>
    <property type="match status" value="1"/>
</dbReference>
<dbReference type="InterPro" id="IPR003661">
    <property type="entry name" value="HisK_dim/P_dom"/>
</dbReference>
<dbReference type="PANTHER" id="PTHR45436">
    <property type="entry name" value="SENSOR HISTIDINE KINASE YKOH"/>
    <property type="match status" value="1"/>
</dbReference>
<dbReference type="Gene3D" id="6.10.340.10">
    <property type="match status" value="1"/>
</dbReference>
<comment type="catalytic activity">
    <reaction evidence="1">
        <text>ATP + protein L-histidine = ADP + protein N-phospho-L-histidine.</text>
        <dbReference type="EC" id="2.7.13.3"/>
    </reaction>
</comment>
<dbReference type="SMART" id="SM00388">
    <property type="entry name" value="HisKA"/>
    <property type="match status" value="1"/>
</dbReference>
<keyword evidence="4" id="KW-0597">Phosphoprotein</keyword>
<comment type="subcellular location">
    <subcellularLocation>
        <location evidence="2">Cell membrane</location>
    </subcellularLocation>
</comment>
<dbReference type="PROSITE" id="PS50109">
    <property type="entry name" value="HIS_KIN"/>
    <property type="match status" value="1"/>
</dbReference>
<feature type="transmembrane region" description="Helical" evidence="11">
    <location>
        <begin position="21"/>
        <end position="43"/>
    </location>
</feature>
<feature type="transmembrane region" description="Helical" evidence="11">
    <location>
        <begin position="158"/>
        <end position="178"/>
    </location>
</feature>
<dbReference type="CDD" id="cd06225">
    <property type="entry name" value="HAMP"/>
    <property type="match status" value="1"/>
</dbReference>
<keyword evidence="15" id="KW-1185">Reference proteome</keyword>
<dbReference type="OrthoDB" id="9786919at2"/>
<dbReference type="GO" id="GO:0000155">
    <property type="term" value="F:phosphorelay sensor kinase activity"/>
    <property type="evidence" value="ECO:0007669"/>
    <property type="project" value="InterPro"/>
</dbReference>
<evidence type="ECO:0000256" key="9">
    <source>
        <dbReference type="ARBA" id="ARBA00023012"/>
    </source>
</evidence>
<dbReference type="CDD" id="cd00075">
    <property type="entry name" value="HATPase"/>
    <property type="match status" value="1"/>
</dbReference>
<dbReference type="SUPFAM" id="SSF158472">
    <property type="entry name" value="HAMP domain-like"/>
    <property type="match status" value="1"/>
</dbReference>
<dbReference type="InterPro" id="IPR036890">
    <property type="entry name" value="HATPase_C_sf"/>
</dbReference>
<evidence type="ECO:0000313" key="14">
    <source>
        <dbReference type="EMBL" id="GEL19907.1"/>
    </source>
</evidence>
<evidence type="ECO:0000256" key="3">
    <source>
        <dbReference type="ARBA" id="ARBA00012438"/>
    </source>
</evidence>
<evidence type="ECO:0000256" key="7">
    <source>
        <dbReference type="ARBA" id="ARBA00022777"/>
    </source>
</evidence>
<dbReference type="Pfam" id="PF02518">
    <property type="entry name" value="HATPase_c"/>
    <property type="match status" value="1"/>
</dbReference>
<dbReference type="InterPro" id="IPR003660">
    <property type="entry name" value="HAMP_dom"/>
</dbReference>
<evidence type="ECO:0000259" key="12">
    <source>
        <dbReference type="PROSITE" id="PS50109"/>
    </source>
</evidence>
<dbReference type="InterPro" id="IPR003594">
    <property type="entry name" value="HATPase_dom"/>
</dbReference>
<keyword evidence="8 11" id="KW-1133">Transmembrane helix</keyword>
<dbReference type="SUPFAM" id="SSF55874">
    <property type="entry name" value="ATPase domain of HSP90 chaperone/DNA topoisomerase II/histidine kinase"/>
    <property type="match status" value="1"/>
</dbReference>
<accession>A0A511D5I2</accession>
<gene>
    <name evidence="14" type="ORF">PA7_37440</name>
</gene>
<dbReference type="InterPro" id="IPR005467">
    <property type="entry name" value="His_kinase_dom"/>
</dbReference>
<dbReference type="RefSeq" id="WP_084796013.1">
    <property type="nucleotide sequence ID" value="NZ_AUII01000006.1"/>
</dbReference>
<dbReference type="CDD" id="cd00082">
    <property type="entry name" value="HisKA"/>
    <property type="match status" value="1"/>
</dbReference>
<evidence type="ECO:0000256" key="6">
    <source>
        <dbReference type="ARBA" id="ARBA00022692"/>
    </source>
</evidence>
<dbReference type="EMBL" id="BJVI01000050">
    <property type="protein sequence ID" value="GEL19907.1"/>
    <property type="molecule type" value="Genomic_DNA"/>
</dbReference>
<feature type="domain" description="HAMP" evidence="13">
    <location>
        <begin position="179"/>
        <end position="232"/>
    </location>
</feature>
<evidence type="ECO:0000256" key="11">
    <source>
        <dbReference type="SAM" id="Phobius"/>
    </source>
</evidence>
<evidence type="ECO:0000313" key="15">
    <source>
        <dbReference type="Proteomes" id="UP000321328"/>
    </source>
</evidence>
<keyword evidence="10 11" id="KW-0472">Membrane</keyword>
<name>A0A511D5I2_9PSEU</name>
<dbReference type="Gene3D" id="3.30.565.10">
    <property type="entry name" value="Histidine kinase-like ATPase, C-terminal domain"/>
    <property type="match status" value="1"/>
</dbReference>
<dbReference type="PANTHER" id="PTHR45436:SF5">
    <property type="entry name" value="SENSOR HISTIDINE KINASE TRCS"/>
    <property type="match status" value="1"/>
</dbReference>
<dbReference type="EC" id="2.7.13.3" evidence="3"/>
<evidence type="ECO:0000256" key="1">
    <source>
        <dbReference type="ARBA" id="ARBA00000085"/>
    </source>
</evidence>
<comment type="caution">
    <text evidence="14">The sequence shown here is derived from an EMBL/GenBank/DDBJ whole genome shotgun (WGS) entry which is preliminary data.</text>
</comment>
<evidence type="ECO:0000256" key="10">
    <source>
        <dbReference type="ARBA" id="ARBA00023136"/>
    </source>
</evidence>
<dbReference type="InterPro" id="IPR036097">
    <property type="entry name" value="HisK_dim/P_sf"/>
</dbReference>
<reference evidence="14 15" key="1">
    <citation type="submission" date="2019-07" db="EMBL/GenBank/DDBJ databases">
        <title>Whole genome shotgun sequence of Pseudonocardia asaccharolytica NBRC 16224.</title>
        <authorList>
            <person name="Hosoyama A."/>
            <person name="Uohara A."/>
            <person name="Ohji S."/>
            <person name="Ichikawa N."/>
        </authorList>
    </citation>
    <scope>NUCLEOTIDE SEQUENCE [LARGE SCALE GENOMIC DNA]</scope>
    <source>
        <strain evidence="14 15">NBRC 16224</strain>
    </source>
</reference>
<keyword evidence="6 11" id="KW-0812">Transmembrane</keyword>
<evidence type="ECO:0000256" key="8">
    <source>
        <dbReference type="ARBA" id="ARBA00022989"/>
    </source>
</evidence>
<dbReference type="PROSITE" id="PS50885">
    <property type="entry name" value="HAMP"/>
    <property type="match status" value="1"/>
</dbReference>
<dbReference type="Gene3D" id="1.10.287.130">
    <property type="match status" value="1"/>
</dbReference>
<dbReference type="GO" id="GO:0005886">
    <property type="term" value="C:plasma membrane"/>
    <property type="evidence" value="ECO:0007669"/>
    <property type="project" value="UniProtKB-SubCell"/>
</dbReference>
<dbReference type="Pfam" id="PF00512">
    <property type="entry name" value="HisKA"/>
    <property type="match status" value="1"/>
</dbReference>
<dbReference type="PRINTS" id="PR00344">
    <property type="entry name" value="BCTRLSENSOR"/>
</dbReference>
<evidence type="ECO:0000259" key="13">
    <source>
        <dbReference type="PROSITE" id="PS50885"/>
    </source>
</evidence>
<evidence type="ECO:0000256" key="4">
    <source>
        <dbReference type="ARBA" id="ARBA00022553"/>
    </source>
</evidence>
<keyword evidence="5" id="KW-0808">Transferase</keyword>
<dbReference type="AlphaFoldDB" id="A0A511D5I2"/>
<proteinExistence type="predicted"/>
<sequence length="463" mass="49659">MPNEARRRPRAGARSVRVRTALAAVAVVALATSVGALLLLTVLRELLTDELAAAARSRALQIDASLRTSPVRPVLAVGDLEDDVAQLVSSDGTVLAASPNAAGRPPLVWPAPDDPVEIIGPVDAERLLVVSHWMDGEVVLVARTVDVRDDALRFVADLLLIGLPLLLLIVAVLAWVLVGRALRPVEGIRREVDEISSTALHRRVPESPGADEIALLARTMNRMLDRLERSQQRQRRFASDASHELRSPVAAIRQSAEVALAHPDRTSVLELARTVLDENLRVQRLVEDLLLLARVDEHSLRLRTVPLDLDDLVFAEAERLCEISGLRVDTTGVSAGRVRGDADGLRRVLANLGDNAARHARSRVAFTLAETAAGVVLTVDDDGPGIPPAERERVLERFVRLDDARARDAGGSGLGLAIVSELVTAHGGSLMISGSRDGGARLRLTFPPVTADAPPSRSPADRG</sequence>
<dbReference type="STRING" id="1123024.GCA_000423625_01894"/>
<dbReference type="SMART" id="SM00387">
    <property type="entry name" value="HATPase_c"/>
    <property type="match status" value="1"/>
</dbReference>
<evidence type="ECO:0000256" key="5">
    <source>
        <dbReference type="ARBA" id="ARBA00022679"/>
    </source>
</evidence>
<dbReference type="Pfam" id="PF00672">
    <property type="entry name" value="HAMP"/>
    <property type="match status" value="1"/>
</dbReference>
<dbReference type="SUPFAM" id="SSF47384">
    <property type="entry name" value="Homodimeric domain of signal transducing histidine kinase"/>
    <property type="match status" value="1"/>
</dbReference>
<keyword evidence="9" id="KW-0902">Two-component regulatory system</keyword>
<evidence type="ECO:0000256" key="2">
    <source>
        <dbReference type="ARBA" id="ARBA00004236"/>
    </source>
</evidence>
<organism evidence="14 15">
    <name type="scientific">Pseudonocardia asaccharolytica DSM 44247 = NBRC 16224</name>
    <dbReference type="NCBI Taxonomy" id="1123024"/>
    <lineage>
        <taxon>Bacteria</taxon>
        <taxon>Bacillati</taxon>
        <taxon>Actinomycetota</taxon>
        <taxon>Actinomycetes</taxon>
        <taxon>Pseudonocardiales</taxon>
        <taxon>Pseudonocardiaceae</taxon>
        <taxon>Pseudonocardia</taxon>
    </lineage>
</organism>